<gene>
    <name evidence="2" type="ORF">H1D24_25170</name>
</gene>
<dbReference type="EMBL" id="JACEHE010000016">
    <property type="protein sequence ID" value="MBA2949019.1"/>
    <property type="molecule type" value="Genomic_DNA"/>
</dbReference>
<dbReference type="Proteomes" id="UP000545761">
    <property type="component" value="Unassembled WGS sequence"/>
</dbReference>
<evidence type="ECO:0000313" key="3">
    <source>
        <dbReference type="Proteomes" id="UP000545761"/>
    </source>
</evidence>
<protein>
    <submittedName>
        <fullName evidence="2">Peptidase inhibitor family I36 protein</fullName>
    </submittedName>
</protein>
<accession>A0A7W0DPS4</accession>
<sequence>MNRGRGVLAASVMAVAAVFGAVTPAQAASYDGSCNVDEACLYRYQDYTGGIYDTLYSKQEYTGTYYGTSVAINNTVSSVKNRDSNNNLWLYQNAYWSGDSWGLPAGASTNFSSSFDNVPSSHCWSGATAGCPAG</sequence>
<reference evidence="2 3" key="1">
    <citation type="submission" date="2020-07" db="EMBL/GenBank/DDBJ databases">
        <title>Streptomyces isolated from Indian soil.</title>
        <authorList>
            <person name="Mandal S."/>
            <person name="Maiti P.K."/>
        </authorList>
    </citation>
    <scope>NUCLEOTIDE SEQUENCE [LARGE SCALE GENOMIC DNA]</scope>
    <source>
        <strain evidence="2 3">PSKA28</strain>
    </source>
</reference>
<evidence type="ECO:0000313" key="2">
    <source>
        <dbReference type="EMBL" id="MBA2949019.1"/>
    </source>
</evidence>
<keyword evidence="1" id="KW-0732">Signal</keyword>
<dbReference type="RefSeq" id="WP_181659950.1">
    <property type="nucleotide sequence ID" value="NZ_JACEHE010000016.1"/>
</dbReference>
<feature type="chain" id="PRO_5031364401" evidence="1">
    <location>
        <begin position="28"/>
        <end position="134"/>
    </location>
</feature>
<dbReference type="Pfam" id="PF03995">
    <property type="entry name" value="Inhibitor_I36"/>
    <property type="match status" value="1"/>
</dbReference>
<evidence type="ECO:0000256" key="1">
    <source>
        <dbReference type="SAM" id="SignalP"/>
    </source>
</evidence>
<proteinExistence type="predicted"/>
<comment type="caution">
    <text evidence="2">The sequence shown here is derived from an EMBL/GenBank/DDBJ whole genome shotgun (WGS) entry which is preliminary data.</text>
</comment>
<feature type="signal peptide" evidence="1">
    <location>
        <begin position="1"/>
        <end position="27"/>
    </location>
</feature>
<organism evidence="2 3">
    <name type="scientific">Streptomyces himalayensis subsp. himalayensis</name>
    <dbReference type="NCBI Taxonomy" id="2756131"/>
    <lineage>
        <taxon>Bacteria</taxon>
        <taxon>Bacillati</taxon>
        <taxon>Actinomycetota</taxon>
        <taxon>Actinomycetes</taxon>
        <taxon>Kitasatosporales</taxon>
        <taxon>Streptomycetaceae</taxon>
        <taxon>Streptomyces</taxon>
        <taxon>Streptomyces himalayensis</taxon>
    </lineage>
</organism>
<dbReference type="AlphaFoldDB" id="A0A7W0DPS4"/>
<name>A0A7W0DPS4_9ACTN</name>